<dbReference type="InterPro" id="IPR035906">
    <property type="entry name" value="MetI-like_sf"/>
</dbReference>
<dbReference type="GO" id="GO:0005886">
    <property type="term" value="C:plasma membrane"/>
    <property type="evidence" value="ECO:0007669"/>
    <property type="project" value="UniProtKB-SubCell"/>
</dbReference>
<evidence type="ECO:0000256" key="7">
    <source>
        <dbReference type="ARBA" id="ARBA00023136"/>
    </source>
</evidence>
<evidence type="ECO:0000259" key="9">
    <source>
        <dbReference type="PROSITE" id="PS50928"/>
    </source>
</evidence>
<dbReference type="PROSITE" id="PS50928">
    <property type="entry name" value="ABC_TM1"/>
    <property type="match status" value="2"/>
</dbReference>
<feature type="transmembrane region" description="Helical" evidence="8">
    <location>
        <begin position="315"/>
        <end position="341"/>
    </location>
</feature>
<evidence type="ECO:0000256" key="4">
    <source>
        <dbReference type="ARBA" id="ARBA00022519"/>
    </source>
</evidence>
<feature type="transmembrane region" description="Helical" evidence="8">
    <location>
        <begin position="372"/>
        <end position="395"/>
    </location>
</feature>
<feature type="transmembrane region" description="Helical" evidence="8">
    <location>
        <begin position="164"/>
        <end position="188"/>
    </location>
</feature>
<dbReference type="SUPFAM" id="SSF161098">
    <property type="entry name" value="MetI-like"/>
    <property type="match status" value="2"/>
</dbReference>
<feature type="domain" description="ABC transmembrane type-1" evidence="9">
    <location>
        <begin position="372"/>
        <end position="564"/>
    </location>
</feature>
<comment type="similarity">
    <text evidence="8">Belongs to the binding-protein-dependent transport system permease family.</text>
</comment>
<accession>H9BX85</accession>
<name>H9BX85_9ARCH</name>
<feature type="transmembrane region" description="Helical" evidence="8">
    <location>
        <begin position="407"/>
        <end position="432"/>
    </location>
</feature>
<feature type="domain" description="ABC transmembrane type-1" evidence="9">
    <location>
        <begin position="73"/>
        <end position="285"/>
    </location>
</feature>
<dbReference type="GO" id="GO:0055085">
    <property type="term" value="P:transmembrane transport"/>
    <property type="evidence" value="ECO:0007669"/>
    <property type="project" value="InterPro"/>
</dbReference>
<keyword evidence="7 8" id="KW-0472">Membrane</keyword>
<dbReference type="PANTHER" id="PTHR43357:SF4">
    <property type="entry name" value="INNER MEMBRANE ABC TRANSPORTER PERMEASE PROTEIN YDCV"/>
    <property type="match status" value="1"/>
</dbReference>
<feature type="transmembrane region" description="Helical" evidence="8">
    <location>
        <begin position="20"/>
        <end position="45"/>
    </location>
</feature>
<feature type="transmembrane region" description="Helical" evidence="8">
    <location>
        <begin position="545"/>
        <end position="568"/>
    </location>
</feature>
<evidence type="ECO:0000256" key="8">
    <source>
        <dbReference type="RuleBase" id="RU363032"/>
    </source>
</evidence>
<dbReference type="Pfam" id="PF00528">
    <property type="entry name" value="BPD_transp_1"/>
    <property type="match status" value="2"/>
</dbReference>
<organism evidence="10">
    <name type="scientific">uncultured archaeon W5-61a</name>
    <dbReference type="NCBI Taxonomy" id="1131008"/>
    <lineage>
        <taxon>Archaea</taxon>
        <taxon>environmental samples</taxon>
    </lineage>
</organism>
<feature type="transmembrane region" description="Helical" evidence="8">
    <location>
        <begin position="209"/>
        <end position="230"/>
    </location>
</feature>
<keyword evidence="6 8" id="KW-1133">Transmembrane helix</keyword>
<dbReference type="CDD" id="cd06261">
    <property type="entry name" value="TM_PBP2"/>
    <property type="match status" value="2"/>
</dbReference>
<feature type="transmembrane region" description="Helical" evidence="8">
    <location>
        <begin position="500"/>
        <end position="525"/>
    </location>
</feature>
<keyword evidence="5 8" id="KW-0812">Transmembrane</keyword>
<keyword evidence="2 8" id="KW-0813">Transport</keyword>
<dbReference type="EMBL" id="JQ085825">
    <property type="protein sequence ID" value="AFD03407.1"/>
    <property type="molecule type" value="Genomic_DNA"/>
</dbReference>
<reference evidence="10" key="1">
    <citation type="submission" date="2011-11" db="EMBL/GenBank/DDBJ databases">
        <title>Construction and analysis of a metagenome of deep-sea sediment.</title>
        <authorList>
            <person name="Huo Y.-Y."/>
            <person name="Cheng H."/>
            <person name="Wu M."/>
        </authorList>
    </citation>
    <scope>NUCLEOTIDE SEQUENCE</scope>
</reference>
<keyword evidence="3" id="KW-1003">Cell membrane</keyword>
<evidence type="ECO:0000256" key="6">
    <source>
        <dbReference type="ARBA" id="ARBA00022989"/>
    </source>
</evidence>
<evidence type="ECO:0000256" key="2">
    <source>
        <dbReference type="ARBA" id="ARBA00022448"/>
    </source>
</evidence>
<evidence type="ECO:0000256" key="3">
    <source>
        <dbReference type="ARBA" id="ARBA00022475"/>
    </source>
</evidence>
<feature type="transmembrane region" description="Helical" evidence="8">
    <location>
        <begin position="438"/>
        <end position="456"/>
    </location>
</feature>
<dbReference type="PANTHER" id="PTHR43357">
    <property type="entry name" value="INNER MEMBRANE ABC TRANSPORTER PERMEASE PROTEIN YDCV"/>
    <property type="match status" value="1"/>
</dbReference>
<keyword evidence="4" id="KW-0997">Cell inner membrane</keyword>
<protein>
    <submittedName>
        <fullName evidence="10">Iron complex ABC transporter permease</fullName>
    </submittedName>
</protein>
<dbReference type="InterPro" id="IPR000515">
    <property type="entry name" value="MetI-like"/>
</dbReference>
<proteinExistence type="inferred from homology"/>
<dbReference type="Gene3D" id="1.10.3720.10">
    <property type="entry name" value="MetI-like"/>
    <property type="match status" value="2"/>
</dbReference>
<sequence length="573" mass="64098">MNRNLLPIRFPITKNPLAILFWVVVGFTILLILYPISFLLFGSIWSTRPGREGNLTLVNYIDVFSDPHTLTLLINSSTYALGSALLAVTIATGLAFITTRTDAPFRNYFRYVPILPIILPGMVDNLAWIYIFRPNTGLVNVWLRDTFGFSRDFVLFNIYSMPGMIWVMGISLVPLAYLVISASFYSMDPALEESGRIAGMRLRTIVRKITIPLMMPAILSVFFLVFIIAFESFETPAMIGLPAGIDVFMSNIYQAIAWSIPPNYGLATANASILLVVTVTLIYLYRRATKRAEKFQIITGRGYQPRLMSLGRWKYFGTGILVGYVILHIGIVFSMVFILSLQPFWDPRALFSRITFEHYAAILGRSSISRALINSIIVSAITATVVVIMAALVSYISRKSKFKRRGFLEGVGMLPLAFPGFVIGLGFLWMFLTLPIASLVYGTLGVFVLAFLVKYLPHGIRFTSGAVMQIHNDLEESSAIAGAAWTRTVRKVTMPLLRPAMLAGWVYVFVVSFRELSSVIFLITARNQVLSTVLWDLFQNGSVELLAAASILLTIFLWSVVVIAMVIFRLKLR</sequence>
<evidence type="ECO:0000256" key="1">
    <source>
        <dbReference type="ARBA" id="ARBA00004429"/>
    </source>
</evidence>
<comment type="subcellular location">
    <subcellularLocation>
        <location evidence="1">Cell inner membrane</location>
        <topology evidence="1">Multi-pass membrane protein</topology>
    </subcellularLocation>
    <subcellularLocation>
        <location evidence="8">Cell membrane</location>
        <topology evidence="8">Multi-pass membrane protein</topology>
    </subcellularLocation>
</comment>
<evidence type="ECO:0000313" key="10">
    <source>
        <dbReference type="EMBL" id="AFD03407.1"/>
    </source>
</evidence>
<dbReference type="AlphaFoldDB" id="H9BX85"/>
<feature type="transmembrane region" description="Helical" evidence="8">
    <location>
        <begin position="264"/>
        <end position="285"/>
    </location>
</feature>
<feature type="transmembrane region" description="Helical" evidence="8">
    <location>
        <begin position="79"/>
        <end position="99"/>
    </location>
</feature>
<feature type="transmembrane region" description="Helical" evidence="8">
    <location>
        <begin position="111"/>
        <end position="132"/>
    </location>
</feature>
<evidence type="ECO:0000256" key="5">
    <source>
        <dbReference type="ARBA" id="ARBA00022692"/>
    </source>
</evidence>